<feature type="domain" description="Nucleoside phosphorylase" evidence="1">
    <location>
        <begin position="28"/>
        <end position="233"/>
    </location>
</feature>
<dbReference type="SUPFAM" id="SSF53167">
    <property type="entry name" value="Purine and uridine phosphorylases"/>
    <property type="match status" value="1"/>
</dbReference>
<evidence type="ECO:0000313" key="3">
    <source>
        <dbReference type="Proteomes" id="UP000443843"/>
    </source>
</evidence>
<dbReference type="AlphaFoldDB" id="A0A844WE18"/>
<keyword evidence="3" id="KW-1185">Reference proteome</keyword>
<dbReference type="Gene3D" id="3.40.50.1580">
    <property type="entry name" value="Nucleoside phosphorylase domain"/>
    <property type="match status" value="1"/>
</dbReference>
<dbReference type="PANTHER" id="PTHR43691:SF13">
    <property type="entry name" value="URIDINE PHOSPHORYLASE"/>
    <property type="match status" value="1"/>
</dbReference>
<dbReference type="PANTHER" id="PTHR43691">
    <property type="entry name" value="URIDINE PHOSPHORYLASE"/>
    <property type="match status" value="1"/>
</dbReference>
<evidence type="ECO:0000259" key="1">
    <source>
        <dbReference type="Pfam" id="PF01048"/>
    </source>
</evidence>
<reference evidence="2 3" key="1">
    <citation type="submission" date="2019-11" db="EMBL/GenBank/DDBJ databases">
        <title>Pseudooceanicola pacifica sp. nov., isolated from deep-sea sediment of the Pacific Ocean.</title>
        <authorList>
            <person name="Lyu L."/>
        </authorList>
    </citation>
    <scope>NUCLEOTIDE SEQUENCE [LARGE SCALE GENOMIC DNA]</scope>
    <source>
        <strain evidence="2 3">216_PA32_1</strain>
    </source>
</reference>
<dbReference type="InterPro" id="IPR000845">
    <property type="entry name" value="Nucleoside_phosphorylase_d"/>
</dbReference>
<organism evidence="2 3">
    <name type="scientific">Pseudooceanicola pacificus</name>
    <dbReference type="NCBI Taxonomy" id="2676438"/>
    <lineage>
        <taxon>Bacteria</taxon>
        <taxon>Pseudomonadati</taxon>
        <taxon>Pseudomonadota</taxon>
        <taxon>Alphaproteobacteria</taxon>
        <taxon>Rhodobacterales</taxon>
        <taxon>Paracoccaceae</taxon>
        <taxon>Pseudooceanicola</taxon>
    </lineage>
</organism>
<dbReference type="GO" id="GO:0003824">
    <property type="term" value="F:catalytic activity"/>
    <property type="evidence" value="ECO:0007669"/>
    <property type="project" value="InterPro"/>
</dbReference>
<dbReference type="Proteomes" id="UP000443843">
    <property type="component" value="Unassembled WGS sequence"/>
</dbReference>
<proteinExistence type="predicted"/>
<comment type="caution">
    <text evidence="2">The sequence shown here is derived from an EMBL/GenBank/DDBJ whole genome shotgun (WGS) entry which is preliminary data.</text>
</comment>
<evidence type="ECO:0000313" key="2">
    <source>
        <dbReference type="EMBL" id="MWB77149.1"/>
    </source>
</evidence>
<dbReference type="EMBL" id="WNXQ01000002">
    <property type="protein sequence ID" value="MWB77149.1"/>
    <property type="molecule type" value="Genomic_DNA"/>
</dbReference>
<dbReference type="InterPro" id="IPR035994">
    <property type="entry name" value="Nucleoside_phosphorylase_sf"/>
</dbReference>
<accession>A0A844WE18</accession>
<name>A0A844WE18_9RHOB</name>
<dbReference type="RefSeq" id="WP_160381384.1">
    <property type="nucleotide sequence ID" value="NZ_WNXQ01000002.1"/>
</dbReference>
<gene>
    <name evidence="2" type="ORF">GLS40_03840</name>
</gene>
<dbReference type="CDD" id="cd17767">
    <property type="entry name" value="UP_EcUdp-like"/>
    <property type="match status" value="1"/>
</dbReference>
<sequence length="277" mass="29335">MTDTSPKPTATSGDMKRLLALEALDMPKYVLMPGDPERIDLMASQWKDARVIQLPRGYRAASGTFDGQRIGAISTSIGAPSLELVFTDMARLGVHTYLRVGTCGTLREDIATNSLIINDSAVRLDGTTNFYARAEYPATASHEVTIALCEAVQSLGEPLHVGTGCTSGSFLAGQGRPGLNNFLSAEGERIFAEMTQLGVLNFEMETSSLLTLARIFGFRAGAVVSVIANRITGVWGDEGGIEKACLAGAGALARLSRWDAAAAAAGRKVLTLSDMKC</sequence>
<dbReference type="Pfam" id="PF01048">
    <property type="entry name" value="PNP_UDP_1"/>
    <property type="match status" value="1"/>
</dbReference>
<dbReference type="GO" id="GO:0009116">
    <property type="term" value="P:nucleoside metabolic process"/>
    <property type="evidence" value="ECO:0007669"/>
    <property type="project" value="InterPro"/>
</dbReference>
<protein>
    <submittedName>
        <fullName evidence="2">Uridine phosphorylase</fullName>
    </submittedName>
</protein>
<dbReference type="GO" id="GO:0005829">
    <property type="term" value="C:cytosol"/>
    <property type="evidence" value="ECO:0007669"/>
    <property type="project" value="TreeGrafter"/>
</dbReference>